<dbReference type="InterPro" id="IPR022687">
    <property type="entry name" value="HTH_DTXR"/>
</dbReference>
<dbReference type="Pfam" id="PF01325">
    <property type="entry name" value="Fe_dep_repress"/>
    <property type="match status" value="1"/>
</dbReference>
<evidence type="ECO:0000256" key="7">
    <source>
        <dbReference type="ARBA" id="ARBA00023015"/>
    </source>
</evidence>
<dbReference type="Proteomes" id="UP000036367">
    <property type="component" value="Unassembled WGS sequence"/>
</dbReference>
<keyword evidence="8" id="KW-0238">DNA-binding</keyword>
<comment type="caution">
    <text evidence="16">The sequence shown here is derived from an EMBL/GenBank/DDBJ whole genome shotgun (WGS) entry which is preliminary data.</text>
</comment>
<dbReference type="PATRIC" id="fig|595434.4.peg.486"/>
<comment type="subunit">
    <text evidence="3">Homodimer.</text>
</comment>
<dbReference type="PANTHER" id="PTHR33238:SF11">
    <property type="entry name" value="TRANSCRIPTIONAL REGULATOR MNTR"/>
    <property type="match status" value="1"/>
</dbReference>
<feature type="domain" description="HTH dtxR-type" evidence="15">
    <location>
        <begin position="24"/>
        <end position="85"/>
    </location>
</feature>
<feature type="region of interest" description="Disordered" evidence="14">
    <location>
        <begin position="1"/>
        <end position="25"/>
    </location>
</feature>
<dbReference type="SMART" id="SM00529">
    <property type="entry name" value="HTH_DTXR"/>
    <property type="match status" value="1"/>
</dbReference>
<dbReference type="InterPro" id="IPR001367">
    <property type="entry name" value="Fe_dep_repressor"/>
</dbReference>
<dbReference type="Gene3D" id="1.10.10.10">
    <property type="entry name" value="Winged helix-like DNA-binding domain superfamily/Winged helix DNA-binding domain"/>
    <property type="match status" value="1"/>
</dbReference>
<evidence type="ECO:0000313" key="16">
    <source>
        <dbReference type="EMBL" id="KLU07424.1"/>
    </source>
</evidence>
<comment type="similarity">
    <text evidence="2">Belongs to the DtxR/MntR family.</text>
</comment>
<evidence type="ECO:0000259" key="15">
    <source>
        <dbReference type="PROSITE" id="PS50944"/>
    </source>
</evidence>
<proteinExistence type="inferred from homology"/>
<reference evidence="16" key="1">
    <citation type="submission" date="2015-05" db="EMBL/GenBank/DDBJ databases">
        <title>Permanent draft genome of Rhodopirellula islandicus K833.</title>
        <authorList>
            <person name="Kizina J."/>
            <person name="Richter M."/>
            <person name="Glockner F.O."/>
            <person name="Harder J."/>
        </authorList>
    </citation>
    <scope>NUCLEOTIDE SEQUENCE [LARGE SCALE GENOMIC DNA]</scope>
    <source>
        <strain evidence="16">K833</strain>
    </source>
</reference>
<dbReference type="GO" id="GO:0046914">
    <property type="term" value="F:transition metal ion binding"/>
    <property type="evidence" value="ECO:0007669"/>
    <property type="project" value="InterPro"/>
</dbReference>
<evidence type="ECO:0000256" key="13">
    <source>
        <dbReference type="ARBA" id="ARBA00032593"/>
    </source>
</evidence>
<dbReference type="GO" id="GO:0005737">
    <property type="term" value="C:cytoplasm"/>
    <property type="evidence" value="ECO:0007669"/>
    <property type="project" value="UniProtKB-SubCell"/>
</dbReference>
<dbReference type="Gene3D" id="1.10.60.10">
    <property type="entry name" value="Iron dependent repressor, metal binding and dimerisation domain"/>
    <property type="match status" value="1"/>
</dbReference>
<keyword evidence="7" id="KW-0805">Transcription regulation</keyword>
<dbReference type="GO" id="GO:0046983">
    <property type="term" value="F:protein dimerization activity"/>
    <property type="evidence" value="ECO:0007669"/>
    <property type="project" value="InterPro"/>
</dbReference>
<accession>A0A0J1EPN0</accession>
<organism evidence="16 17">
    <name type="scientific">Rhodopirellula islandica</name>
    <dbReference type="NCBI Taxonomy" id="595434"/>
    <lineage>
        <taxon>Bacteria</taxon>
        <taxon>Pseudomonadati</taxon>
        <taxon>Planctomycetota</taxon>
        <taxon>Planctomycetia</taxon>
        <taxon>Pirellulales</taxon>
        <taxon>Pirellulaceae</taxon>
        <taxon>Rhodopirellula</taxon>
    </lineage>
</organism>
<dbReference type="InterPro" id="IPR036390">
    <property type="entry name" value="WH_DNA-bd_sf"/>
</dbReference>
<dbReference type="SUPFAM" id="SSF47979">
    <property type="entry name" value="Iron-dependent repressor protein, dimerization domain"/>
    <property type="match status" value="1"/>
</dbReference>
<evidence type="ECO:0000256" key="12">
    <source>
        <dbReference type="ARBA" id="ARBA00025185"/>
    </source>
</evidence>
<gene>
    <name evidence="16" type="ORF">RISK_000502</name>
</gene>
<keyword evidence="10" id="KW-0804">Transcription</keyword>
<evidence type="ECO:0000256" key="8">
    <source>
        <dbReference type="ARBA" id="ARBA00023125"/>
    </source>
</evidence>
<sequence length="147" mass="16498">MQLHGLKRPNLPSQSHHRTRSDHASEVAEDYVEAIAEAISENGICRAVDLVRHFDVTHATVNNTISRLQRDGLVMTEPYQPITLTPQGKRMATKARNRHEVVRSFLLRLGVSEATATVDSEGMEHHVSDETLRAMKRILKEGLPEAN</sequence>
<evidence type="ECO:0000256" key="4">
    <source>
        <dbReference type="ARBA" id="ARBA00022386"/>
    </source>
</evidence>
<evidence type="ECO:0000256" key="3">
    <source>
        <dbReference type="ARBA" id="ARBA00011738"/>
    </source>
</evidence>
<keyword evidence="5" id="KW-0963">Cytoplasm</keyword>
<dbReference type="GO" id="GO:0003677">
    <property type="term" value="F:DNA binding"/>
    <property type="evidence" value="ECO:0007669"/>
    <property type="project" value="UniProtKB-KW"/>
</dbReference>
<evidence type="ECO:0000313" key="17">
    <source>
        <dbReference type="Proteomes" id="UP000036367"/>
    </source>
</evidence>
<dbReference type="Pfam" id="PF02742">
    <property type="entry name" value="Fe_dep_repr_C"/>
    <property type="match status" value="1"/>
</dbReference>
<evidence type="ECO:0000256" key="5">
    <source>
        <dbReference type="ARBA" id="ARBA00022490"/>
    </source>
</evidence>
<name>A0A0J1EPN0_RHOIS</name>
<dbReference type="EMBL" id="LECT01000006">
    <property type="protein sequence ID" value="KLU07424.1"/>
    <property type="molecule type" value="Genomic_DNA"/>
</dbReference>
<dbReference type="NCBIfam" id="NF008273">
    <property type="entry name" value="PRK11050.1"/>
    <property type="match status" value="1"/>
</dbReference>
<dbReference type="GO" id="GO:0003700">
    <property type="term" value="F:DNA-binding transcription factor activity"/>
    <property type="evidence" value="ECO:0007669"/>
    <property type="project" value="InterPro"/>
</dbReference>
<dbReference type="InterPro" id="IPR050536">
    <property type="entry name" value="DtxR_MntR_Metal-Reg"/>
</dbReference>
<comment type="subcellular location">
    <subcellularLocation>
        <location evidence="1">Cytoplasm</location>
    </subcellularLocation>
</comment>
<evidence type="ECO:0000256" key="9">
    <source>
        <dbReference type="ARBA" id="ARBA00023159"/>
    </source>
</evidence>
<dbReference type="SUPFAM" id="SSF46785">
    <property type="entry name" value="Winged helix' DNA-binding domain"/>
    <property type="match status" value="1"/>
</dbReference>
<evidence type="ECO:0000256" key="14">
    <source>
        <dbReference type="SAM" id="MobiDB-lite"/>
    </source>
</evidence>
<keyword evidence="6" id="KW-0678">Repressor</keyword>
<evidence type="ECO:0000256" key="6">
    <source>
        <dbReference type="ARBA" id="ARBA00022491"/>
    </source>
</evidence>
<keyword evidence="11" id="KW-0464">Manganese</keyword>
<dbReference type="InterPro" id="IPR036421">
    <property type="entry name" value="Fe_dep_repressor_sf"/>
</dbReference>
<dbReference type="PROSITE" id="PS50944">
    <property type="entry name" value="HTH_DTXR"/>
    <property type="match status" value="1"/>
</dbReference>
<comment type="function">
    <text evidence="12">In the presence of manganese, represses expression of mntH and mntS. Up-regulates expression of mntP.</text>
</comment>
<evidence type="ECO:0000256" key="2">
    <source>
        <dbReference type="ARBA" id="ARBA00007871"/>
    </source>
</evidence>
<dbReference type="STRING" id="595434.RISK_000502"/>
<evidence type="ECO:0000256" key="11">
    <source>
        <dbReference type="ARBA" id="ARBA00023211"/>
    </source>
</evidence>
<dbReference type="InterPro" id="IPR036388">
    <property type="entry name" value="WH-like_DNA-bd_sf"/>
</dbReference>
<dbReference type="PANTHER" id="PTHR33238">
    <property type="entry name" value="IRON (METAL) DEPENDENT REPRESSOR, DTXR FAMILY"/>
    <property type="match status" value="1"/>
</dbReference>
<evidence type="ECO:0000256" key="10">
    <source>
        <dbReference type="ARBA" id="ARBA00023163"/>
    </source>
</evidence>
<keyword evidence="9" id="KW-0010">Activator</keyword>
<keyword evidence="17" id="KW-1185">Reference proteome</keyword>
<evidence type="ECO:0000256" key="1">
    <source>
        <dbReference type="ARBA" id="ARBA00004496"/>
    </source>
</evidence>
<dbReference type="InterPro" id="IPR022689">
    <property type="entry name" value="Iron_dep_repressor"/>
</dbReference>
<protein>
    <recommendedName>
        <fullName evidence="4">Transcriptional regulator MntR</fullName>
    </recommendedName>
    <alternativeName>
        <fullName evidence="13">Manganese transport regulator</fullName>
    </alternativeName>
</protein>
<dbReference type="AlphaFoldDB" id="A0A0J1EPN0"/>